<keyword evidence="4" id="KW-0460">Magnesium</keyword>
<gene>
    <name evidence="5" type="ORF">KI387_006585</name>
</gene>
<evidence type="ECO:0000256" key="3">
    <source>
        <dbReference type="ARBA" id="ARBA00022801"/>
    </source>
</evidence>
<sequence length="102" mass="11524">MGSSSKNTSEGQPYRLLLACRDGLSRSQVFVDFSASHDRKPHPDPRLEESVEEVWKQRISVNPSLFNALKFRYGGYVTSSTTTREEFIEATTICLCLGLTDY</sequence>
<accession>A0AA38LM52</accession>
<dbReference type="PANTHER" id="PTHR31835:SF1">
    <property type="entry name" value="URIDINE DIPHOSPHATE GLUCOSE PYROPHOSPHATASE NUDT22"/>
    <property type="match status" value="1"/>
</dbReference>
<dbReference type="GO" id="GO:0052751">
    <property type="term" value="F:GDP-mannose hydrolase activity"/>
    <property type="evidence" value="ECO:0007669"/>
    <property type="project" value="TreeGrafter"/>
</dbReference>
<comment type="cofactor">
    <cofactor evidence="1">
        <name>Mg(2+)</name>
        <dbReference type="ChEBI" id="CHEBI:18420"/>
    </cofactor>
</comment>
<dbReference type="AlphaFoldDB" id="A0AA38LM52"/>
<protein>
    <submittedName>
        <fullName evidence="5">Uncharacterized protein</fullName>
    </submittedName>
</protein>
<evidence type="ECO:0000256" key="1">
    <source>
        <dbReference type="ARBA" id="ARBA00001946"/>
    </source>
</evidence>
<dbReference type="EMBL" id="JAHRHJ020000002">
    <property type="protein sequence ID" value="KAH9326407.1"/>
    <property type="molecule type" value="Genomic_DNA"/>
</dbReference>
<dbReference type="PANTHER" id="PTHR31835">
    <property type="entry name" value="URIDINE DIPHOSPHATE GLUCOSE PYROPHOSPHATASE"/>
    <property type="match status" value="1"/>
</dbReference>
<evidence type="ECO:0000256" key="4">
    <source>
        <dbReference type="ARBA" id="ARBA00022842"/>
    </source>
</evidence>
<dbReference type="GO" id="GO:0046872">
    <property type="term" value="F:metal ion binding"/>
    <property type="evidence" value="ECO:0007669"/>
    <property type="project" value="UniProtKB-KW"/>
</dbReference>
<keyword evidence="2" id="KW-0479">Metal-binding</keyword>
<dbReference type="Proteomes" id="UP000824469">
    <property type="component" value="Unassembled WGS sequence"/>
</dbReference>
<keyword evidence="3" id="KW-0378">Hydrolase</keyword>
<name>A0AA38LM52_TAXCH</name>
<reference evidence="5 6" key="1">
    <citation type="journal article" date="2021" name="Nat. Plants">
        <title>The Taxus genome provides insights into paclitaxel biosynthesis.</title>
        <authorList>
            <person name="Xiong X."/>
            <person name="Gou J."/>
            <person name="Liao Q."/>
            <person name="Li Y."/>
            <person name="Zhou Q."/>
            <person name="Bi G."/>
            <person name="Li C."/>
            <person name="Du R."/>
            <person name="Wang X."/>
            <person name="Sun T."/>
            <person name="Guo L."/>
            <person name="Liang H."/>
            <person name="Lu P."/>
            <person name="Wu Y."/>
            <person name="Zhang Z."/>
            <person name="Ro D.K."/>
            <person name="Shang Y."/>
            <person name="Huang S."/>
            <person name="Yan J."/>
        </authorList>
    </citation>
    <scope>NUCLEOTIDE SEQUENCE [LARGE SCALE GENOMIC DNA]</scope>
    <source>
        <strain evidence="5">Ta-2019</strain>
    </source>
</reference>
<feature type="non-terminal residue" evidence="5">
    <location>
        <position position="1"/>
    </location>
</feature>
<proteinExistence type="predicted"/>
<evidence type="ECO:0000313" key="6">
    <source>
        <dbReference type="Proteomes" id="UP000824469"/>
    </source>
</evidence>
<evidence type="ECO:0000313" key="5">
    <source>
        <dbReference type="EMBL" id="KAH9326407.1"/>
    </source>
</evidence>
<organism evidence="5 6">
    <name type="scientific">Taxus chinensis</name>
    <name type="common">Chinese yew</name>
    <name type="synonym">Taxus wallichiana var. chinensis</name>
    <dbReference type="NCBI Taxonomy" id="29808"/>
    <lineage>
        <taxon>Eukaryota</taxon>
        <taxon>Viridiplantae</taxon>
        <taxon>Streptophyta</taxon>
        <taxon>Embryophyta</taxon>
        <taxon>Tracheophyta</taxon>
        <taxon>Spermatophyta</taxon>
        <taxon>Pinopsida</taxon>
        <taxon>Pinidae</taxon>
        <taxon>Conifers II</taxon>
        <taxon>Cupressales</taxon>
        <taxon>Taxaceae</taxon>
        <taxon>Taxus</taxon>
    </lineage>
</organism>
<comment type="caution">
    <text evidence="5">The sequence shown here is derived from an EMBL/GenBank/DDBJ whole genome shotgun (WGS) entry which is preliminary data.</text>
</comment>
<dbReference type="InterPro" id="IPR055295">
    <property type="entry name" value="NUDT22/NUDT9-like"/>
</dbReference>
<keyword evidence="6" id="KW-1185">Reference proteome</keyword>
<evidence type="ECO:0000256" key="2">
    <source>
        <dbReference type="ARBA" id="ARBA00022723"/>
    </source>
</evidence>